<dbReference type="EMBL" id="JAVDXT010000001">
    <property type="protein sequence ID" value="MDR7376122.1"/>
    <property type="molecule type" value="Genomic_DNA"/>
</dbReference>
<name>A0ABU2C464_9BURK</name>
<proteinExistence type="predicted"/>
<dbReference type="Proteomes" id="UP001180487">
    <property type="component" value="Unassembled WGS sequence"/>
</dbReference>
<protein>
    <submittedName>
        <fullName evidence="2">O-antigen ligase</fullName>
    </submittedName>
</protein>
<evidence type="ECO:0000313" key="3">
    <source>
        <dbReference type="Proteomes" id="UP001180487"/>
    </source>
</evidence>
<keyword evidence="1" id="KW-0472">Membrane</keyword>
<feature type="transmembrane region" description="Helical" evidence="1">
    <location>
        <begin position="243"/>
        <end position="261"/>
    </location>
</feature>
<keyword evidence="3" id="KW-1185">Reference proteome</keyword>
<feature type="transmembrane region" description="Helical" evidence="1">
    <location>
        <begin position="541"/>
        <end position="562"/>
    </location>
</feature>
<evidence type="ECO:0000256" key="1">
    <source>
        <dbReference type="SAM" id="Phobius"/>
    </source>
</evidence>
<dbReference type="PANTHER" id="PTHR37422">
    <property type="entry name" value="TEICHURONIC ACID BIOSYNTHESIS PROTEIN TUAE"/>
    <property type="match status" value="1"/>
</dbReference>
<keyword evidence="1" id="KW-1133">Transmembrane helix</keyword>
<dbReference type="GO" id="GO:0016874">
    <property type="term" value="F:ligase activity"/>
    <property type="evidence" value="ECO:0007669"/>
    <property type="project" value="UniProtKB-KW"/>
</dbReference>
<accession>A0ABU2C464</accession>
<feature type="transmembrane region" description="Helical" evidence="1">
    <location>
        <begin position="288"/>
        <end position="311"/>
    </location>
</feature>
<dbReference type="InterPro" id="IPR051533">
    <property type="entry name" value="WaaL-like"/>
</dbReference>
<reference evidence="2 3" key="1">
    <citation type="submission" date="2023-07" db="EMBL/GenBank/DDBJ databases">
        <title>Sorghum-associated microbial communities from plants grown in Nebraska, USA.</title>
        <authorList>
            <person name="Schachtman D."/>
        </authorList>
    </citation>
    <scope>NUCLEOTIDE SEQUENCE [LARGE SCALE GENOMIC DNA]</scope>
    <source>
        <strain evidence="2 3">BE313</strain>
    </source>
</reference>
<keyword evidence="1" id="KW-0812">Transmembrane</keyword>
<organism evidence="2 3">
    <name type="scientific">Rhodoferax ferrireducens</name>
    <dbReference type="NCBI Taxonomy" id="192843"/>
    <lineage>
        <taxon>Bacteria</taxon>
        <taxon>Pseudomonadati</taxon>
        <taxon>Pseudomonadota</taxon>
        <taxon>Betaproteobacteria</taxon>
        <taxon>Burkholderiales</taxon>
        <taxon>Comamonadaceae</taxon>
        <taxon>Rhodoferax</taxon>
    </lineage>
</organism>
<comment type="caution">
    <text evidence="2">The sequence shown here is derived from an EMBL/GenBank/DDBJ whole genome shotgun (WGS) entry which is preliminary data.</text>
</comment>
<evidence type="ECO:0000313" key="2">
    <source>
        <dbReference type="EMBL" id="MDR7376122.1"/>
    </source>
</evidence>
<keyword evidence="2" id="KW-0436">Ligase</keyword>
<dbReference type="PANTHER" id="PTHR37422:SF13">
    <property type="entry name" value="LIPOPOLYSACCHARIDE BIOSYNTHESIS PROTEIN PA4999-RELATED"/>
    <property type="match status" value="1"/>
</dbReference>
<gene>
    <name evidence="2" type="ORF">J2X19_000780</name>
</gene>
<dbReference type="RefSeq" id="WP_310370843.1">
    <property type="nucleotide sequence ID" value="NZ_JAVDXT010000001.1"/>
</dbReference>
<feature type="transmembrane region" description="Helical" evidence="1">
    <location>
        <begin position="569"/>
        <end position="586"/>
    </location>
</feature>
<feature type="transmembrane region" description="Helical" evidence="1">
    <location>
        <begin position="147"/>
        <end position="167"/>
    </location>
</feature>
<feature type="transmembrane region" description="Helical" evidence="1">
    <location>
        <begin position="592"/>
        <end position="610"/>
    </location>
</feature>
<feature type="transmembrane region" description="Helical" evidence="1">
    <location>
        <begin position="220"/>
        <end position="237"/>
    </location>
</feature>
<feature type="transmembrane region" description="Helical" evidence="1">
    <location>
        <begin position="80"/>
        <end position="98"/>
    </location>
</feature>
<feature type="transmembrane region" description="Helical" evidence="1">
    <location>
        <begin position="187"/>
        <end position="213"/>
    </location>
</feature>
<sequence>MLALLGFYAASVTAAWRPSLWLFAVPAGLPFLNFAPWTGWLVFDEFDLLMLAVLAAGYFRIARQPMGEPFFWRRKLSFSTLAIVVLASAGLLALLRGVQDAGGWRWGWFQGYADPLNSWRIFKSLLWASLCMPLLQQDLRRSPVQACKRLAAGMLAGLVCVTLVVLWERAAFPGWFNFTAKYRTTALFWEMHVGGAAIDAYLALSTPFVVWALRTARRPWQWAWGAVLALLVAYAGLTTFSRGVYLSMLAPLFLLGLLLWAQKAGLDPRLLVRAMWQRRRPVGWRSKAAWALSLALVAEVAGVLTGGSFMADRLADTERDFGSRVEHWQRGLDLLQDPGDLLLGKGLGRLPANYARSSPLGEWSGHVAWQPAGLQSPAHLQLFGPDTDSELDGLYAITQRVQLVPGQRYQAALQVRVQRPVDVYLQLCERHLLYPARCQDGYVQLRPSTKVWQQLSVPLRGRNFTGGPWYAPRFGVLAVSIWGAGEHVDFQSIQLRTSRGKELLANADFADGPARWFPVARSYYLPWHIDNLYLELLIERGLLGLLLTLAVLGAALWSLVLGRARQQPLAPYLAASLSGVALVGLVSSVLDVPRVAFLLFFFAFFALRLGRQPAPTAA</sequence>